<dbReference type="GO" id="GO:0008784">
    <property type="term" value="F:alanine racemase activity"/>
    <property type="evidence" value="ECO:0007669"/>
    <property type="project" value="UniProtKB-EC"/>
</dbReference>
<evidence type="ECO:0000256" key="4">
    <source>
        <dbReference type="ARBA" id="ARBA00013089"/>
    </source>
</evidence>
<dbReference type="FunFam" id="2.40.37.10:FF:000002">
    <property type="entry name" value="Alanine racemase"/>
    <property type="match status" value="1"/>
</dbReference>
<dbReference type="SMART" id="SM01005">
    <property type="entry name" value="Ala_racemase_C"/>
    <property type="match status" value="1"/>
</dbReference>
<dbReference type="InterPro" id="IPR011079">
    <property type="entry name" value="Ala_racemase_C"/>
</dbReference>
<dbReference type="GO" id="GO:0005829">
    <property type="term" value="C:cytosol"/>
    <property type="evidence" value="ECO:0007669"/>
    <property type="project" value="TreeGrafter"/>
</dbReference>
<comment type="similarity">
    <text evidence="3">Belongs to the alanine racemase family.</text>
</comment>
<evidence type="ECO:0000256" key="6">
    <source>
        <dbReference type="ARBA" id="ARBA00023235"/>
    </source>
</evidence>
<dbReference type="HAMAP" id="MF_01201">
    <property type="entry name" value="Ala_racemase"/>
    <property type="match status" value="1"/>
</dbReference>
<evidence type="ECO:0000313" key="8">
    <source>
        <dbReference type="EMBL" id="CBI06656.1"/>
    </source>
</evidence>
<evidence type="ECO:0000256" key="5">
    <source>
        <dbReference type="ARBA" id="ARBA00022898"/>
    </source>
</evidence>
<comment type="cofactor">
    <cofactor evidence="2">
        <name>pyridoxal 5'-phosphate</name>
        <dbReference type="ChEBI" id="CHEBI:597326"/>
    </cofactor>
</comment>
<keyword evidence="5" id="KW-0663">Pyridoxal phosphate</keyword>
<keyword evidence="6 8" id="KW-0413">Isomerase</keyword>
<dbReference type="PANTHER" id="PTHR30511:SF0">
    <property type="entry name" value="ALANINE RACEMASE, CATABOLIC-RELATED"/>
    <property type="match status" value="1"/>
</dbReference>
<dbReference type="InterPro" id="IPR009006">
    <property type="entry name" value="Ala_racemase/Decarboxylase_C"/>
</dbReference>
<dbReference type="FunFam" id="3.20.20.10:FF:000002">
    <property type="entry name" value="Alanine racemase"/>
    <property type="match status" value="1"/>
</dbReference>
<evidence type="ECO:0000259" key="7">
    <source>
        <dbReference type="SMART" id="SM01005"/>
    </source>
</evidence>
<dbReference type="AlphaFoldDB" id="E6QHE2"/>
<dbReference type="InterPro" id="IPR000821">
    <property type="entry name" value="Ala_racemase"/>
</dbReference>
<gene>
    <name evidence="8" type="primary">dadX</name>
    <name evidence="8" type="ORF">CARN6_2765</name>
</gene>
<evidence type="ECO:0000256" key="2">
    <source>
        <dbReference type="ARBA" id="ARBA00001933"/>
    </source>
</evidence>
<dbReference type="EMBL" id="CABQ01000005">
    <property type="protein sequence ID" value="CBI06656.1"/>
    <property type="molecule type" value="Genomic_DNA"/>
</dbReference>
<dbReference type="Pfam" id="PF00842">
    <property type="entry name" value="Ala_racemase_C"/>
    <property type="match status" value="1"/>
</dbReference>
<proteinExistence type="inferred from homology"/>
<dbReference type="GO" id="GO:0030170">
    <property type="term" value="F:pyridoxal phosphate binding"/>
    <property type="evidence" value="ECO:0007669"/>
    <property type="project" value="TreeGrafter"/>
</dbReference>
<name>E6QHE2_9ZZZZ</name>
<dbReference type="PANTHER" id="PTHR30511">
    <property type="entry name" value="ALANINE RACEMASE"/>
    <property type="match status" value="1"/>
</dbReference>
<organism evidence="8">
    <name type="scientific">mine drainage metagenome</name>
    <dbReference type="NCBI Taxonomy" id="410659"/>
    <lineage>
        <taxon>unclassified sequences</taxon>
        <taxon>metagenomes</taxon>
        <taxon>ecological metagenomes</taxon>
    </lineage>
</organism>
<dbReference type="Gene3D" id="3.20.20.10">
    <property type="entry name" value="Alanine racemase"/>
    <property type="match status" value="1"/>
</dbReference>
<evidence type="ECO:0000256" key="3">
    <source>
        <dbReference type="ARBA" id="ARBA00007880"/>
    </source>
</evidence>
<comment type="catalytic activity">
    <reaction evidence="1">
        <text>L-alanine = D-alanine</text>
        <dbReference type="Rhea" id="RHEA:20249"/>
        <dbReference type="ChEBI" id="CHEBI:57416"/>
        <dbReference type="ChEBI" id="CHEBI:57972"/>
        <dbReference type="EC" id="5.1.1.1"/>
    </reaction>
</comment>
<dbReference type="GO" id="GO:0030632">
    <property type="term" value="P:D-alanine biosynthetic process"/>
    <property type="evidence" value="ECO:0007669"/>
    <property type="project" value="TreeGrafter"/>
</dbReference>
<accession>E6QHE2</accession>
<dbReference type="InterPro" id="IPR001608">
    <property type="entry name" value="Ala_racemase_N"/>
</dbReference>
<dbReference type="InterPro" id="IPR020622">
    <property type="entry name" value="Ala_racemase_pyridoxalP-BS"/>
</dbReference>
<dbReference type="EC" id="5.1.1.1" evidence="4"/>
<reference evidence="8" key="1">
    <citation type="submission" date="2009-10" db="EMBL/GenBank/DDBJ databases">
        <title>Diversity of trophic interactions inside an arsenic-rich microbial ecosystem.</title>
        <authorList>
            <person name="Bertin P.N."/>
            <person name="Heinrich-Salmeron A."/>
            <person name="Pelletier E."/>
            <person name="Goulhen-Chollet F."/>
            <person name="Arsene-Ploetze F."/>
            <person name="Gallien S."/>
            <person name="Calteau A."/>
            <person name="Vallenet D."/>
            <person name="Casiot C."/>
            <person name="Chane-Woon-Ming B."/>
            <person name="Giloteaux L."/>
            <person name="Barakat M."/>
            <person name="Bonnefoy V."/>
            <person name="Bruneel O."/>
            <person name="Chandler M."/>
            <person name="Cleiss J."/>
            <person name="Duran R."/>
            <person name="Elbaz-Poulichet F."/>
            <person name="Fonknechten N."/>
            <person name="Lauga B."/>
            <person name="Mornico D."/>
            <person name="Ortet P."/>
            <person name="Schaeffer C."/>
            <person name="Siguier P."/>
            <person name="Alexander Thil Smith A."/>
            <person name="Van Dorsselaer A."/>
            <person name="Weissenbach J."/>
            <person name="Medigue C."/>
            <person name="Le Paslier D."/>
        </authorList>
    </citation>
    <scope>NUCLEOTIDE SEQUENCE</scope>
</reference>
<dbReference type="SUPFAM" id="SSF51419">
    <property type="entry name" value="PLP-binding barrel"/>
    <property type="match status" value="1"/>
</dbReference>
<dbReference type="PROSITE" id="PS00395">
    <property type="entry name" value="ALANINE_RACEMASE"/>
    <property type="match status" value="1"/>
</dbReference>
<dbReference type="SUPFAM" id="SSF50621">
    <property type="entry name" value="Alanine racemase C-terminal domain-like"/>
    <property type="match status" value="1"/>
</dbReference>
<dbReference type="InterPro" id="IPR029066">
    <property type="entry name" value="PLP-binding_barrel"/>
</dbReference>
<evidence type="ECO:0000256" key="1">
    <source>
        <dbReference type="ARBA" id="ARBA00000316"/>
    </source>
</evidence>
<feature type="domain" description="Alanine racemase C-terminal" evidence="7">
    <location>
        <begin position="241"/>
        <end position="365"/>
    </location>
</feature>
<comment type="caution">
    <text evidence="8">The sequence shown here is derived from an EMBL/GenBank/DDBJ whole genome shotgun (WGS) entry which is preliminary data.</text>
</comment>
<dbReference type="PRINTS" id="PR00992">
    <property type="entry name" value="ALARACEMASE"/>
</dbReference>
<dbReference type="Gene3D" id="2.40.37.10">
    <property type="entry name" value="Lyase, Ornithine Decarboxylase, Chain A, domain 1"/>
    <property type="match status" value="1"/>
</dbReference>
<dbReference type="NCBIfam" id="TIGR00492">
    <property type="entry name" value="alr"/>
    <property type="match status" value="1"/>
</dbReference>
<dbReference type="CDD" id="cd06827">
    <property type="entry name" value="PLPDE_III_AR_proteobact"/>
    <property type="match status" value="1"/>
</dbReference>
<dbReference type="Pfam" id="PF01168">
    <property type="entry name" value="Ala_racemase_N"/>
    <property type="match status" value="1"/>
</dbReference>
<sequence length="365" mass="39107">MNGALRIENLMSRPIQAKISLKALSENLSRVRDFASRSGILSVIKADAYGHGFLEAAGALSGSDGFALLDLADALKLREAGFRQKIVLLEGCFSVDELRAASENGIDVVVHCMEQVDMIESVKVLGKIGVFLKCNTGMNRLGFRPEVYPEVLAKLESLESIGEIVLMTHFCCADGTAGVKAQMAVFEASTASMKYPQSLANSAALIRYPETRTEWVRPGIMLYGASPFIDENAASLGLKPAMTLSSKIIAVQQISTGEGIGYGPMFRADKPMRIGIVACGYADGYPRHAPNGTPVLVGGRLTGTLGRVSMDMLYVDVSQLPDAGIGTEVVLWGEGLPVEEVATACRTISYELLCAIAPRVPISYY</sequence>
<protein>
    <recommendedName>
        <fullName evidence="4">alanine racemase</fullName>
        <ecNumber evidence="4">5.1.1.1</ecNumber>
    </recommendedName>
</protein>